<dbReference type="InterPro" id="IPR027417">
    <property type="entry name" value="P-loop_NTPase"/>
</dbReference>
<proteinExistence type="predicted"/>
<dbReference type="GO" id="GO:0005524">
    <property type="term" value="F:ATP binding"/>
    <property type="evidence" value="ECO:0007669"/>
    <property type="project" value="UniProtKB-KW"/>
</dbReference>
<feature type="non-terminal residue" evidence="9">
    <location>
        <position position="279"/>
    </location>
</feature>
<evidence type="ECO:0000256" key="5">
    <source>
        <dbReference type="ARBA" id="ARBA00022989"/>
    </source>
</evidence>
<dbReference type="PANTHER" id="PTHR24221">
    <property type="entry name" value="ATP-BINDING CASSETTE SUB-FAMILY B"/>
    <property type="match status" value="1"/>
</dbReference>
<dbReference type="InterPro" id="IPR011527">
    <property type="entry name" value="ABC1_TM_dom"/>
</dbReference>
<feature type="transmembrane region" description="Helical" evidence="7">
    <location>
        <begin position="100"/>
        <end position="126"/>
    </location>
</feature>
<dbReference type="PROSITE" id="PS50929">
    <property type="entry name" value="ABC_TM1F"/>
    <property type="match status" value="1"/>
</dbReference>
<keyword evidence="4" id="KW-0067">ATP-binding</keyword>
<sequence>VVMMGFYGAVMFAYDVLLTSIGIAFAAINFLVLRLVSSQRVESNMLVLSEMGKTYGAAISGLNNIETIKASGLENEFFQRFGGYFAKGTNAAQALQRSNLVLSILPSLLLGLTTATVLVIGAFRVIDGDLTIGMLIAFQSLMASFLMPISDLSNLGQKFQELRGDLDRVDDVLQFPVAAPQKPAKTQKELTRLDGEVELIDATFGYSPLGKPFFKGIDLHVAPGNVIALVGGSGSGKSTLARLICGDYPLWEGEILFDAIPRDEIPEQVLTNSFSVVDQ</sequence>
<dbReference type="InterPro" id="IPR003439">
    <property type="entry name" value="ABC_transporter-like_ATP-bd"/>
</dbReference>
<evidence type="ECO:0000313" key="9">
    <source>
        <dbReference type="EMBL" id="SVD54498.1"/>
    </source>
</evidence>
<keyword evidence="2 7" id="KW-0812">Transmembrane</keyword>
<dbReference type="GO" id="GO:0140359">
    <property type="term" value="F:ABC-type transporter activity"/>
    <property type="evidence" value="ECO:0007669"/>
    <property type="project" value="InterPro"/>
</dbReference>
<dbReference type="AlphaFoldDB" id="A0A382W8Q3"/>
<dbReference type="GO" id="GO:0004140">
    <property type="term" value="F:dephospho-CoA kinase activity"/>
    <property type="evidence" value="ECO:0007669"/>
    <property type="project" value="InterPro"/>
</dbReference>
<dbReference type="SUPFAM" id="SSF90123">
    <property type="entry name" value="ABC transporter transmembrane region"/>
    <property type="match status" value="1"/>
</dbReference>
<dbReference type="Gene3D" id="1.20.1560.10">
    <property type="entry name" value="ABC transporter type 1, transmembrane domain"/>
    <property type="match status" value="1"/>
</dbReference>
<dbReference type="Gene3D" id="3.40.50.300">
    <property type="entry name" value="P-loop containing nucleotide triphosphate hydrolases"/>
    <property type="match status" value="1"/>
</dbReference>
<evidence type="ECO:0000256" key="6">
    <source>
        <dbReference type="ARBA" id="ARBA00023136"/>
    </source>
</evidence>
<evidence type="ECO:0000256" key="7">
    <source>
        <dbReference type="SAM" id="Phobius"/>
    </source>
</evidence>
<keyword evidence="3" id="KW-0547">Nucleotide-binding</keyword>
<dbReference type="GO" id="GO:0016887">
    <property type="term" value="F:ATP hydrolysis activity"/>
    <property type="evidence" value="ECO:0007669"/>
    <property type="project" value="InterPro"/>
</dbReference>
<evidence type="ECO:0000256" key="4">
    <source>
        <dbReference type="ARBA" id="ARBA00022840"/>
    </source>
</evidence>
<dbReference type="GO" id="GO:0016020">
    <property type="term" value="C:membrane"/>
    <property type="evidence" value="ECO:0007669"/>
    <property type="project" value="UniProtKB-SubCell"/>
</dbReference>
<dbReference type="InterPro" id="IPR001977">
    <property type="entry name" value="Depp_CoAkinase"/>
</dbReference>
<dbReference type="PANTHER" id="PTHR24221:SF654">
    <property type="entry name" value="ATP-BINDING CASSETTE SUB-FAMILY B MEMBER 6"/>
    <property type="match status" value="1"/>
</dbReference>
<feature type="domain" description="ABC transmembrane type-1" evidence="8">
    <location>
        <begin position="1"/>
        <end position="161"/>
    </location>
</feature>
<dbReference type="Pfam" id="PF00005">
    <property type="entry name" value="ABC_tran"/>
    <property type="match status" value="1"/>
</dbReference>
<feature type="transmembrane region" description="Helical" evidence="7">
    <location>
        <begin position="12"/>
        <end position="36"/>
    </location>
</feature>
<keyword evidence="5 7" id="KW-1133">Transmembrane helix</keyword>
<dbReference type="GO" id="GO:0034040">
    <property type="term" value="F:ATPase-coupled lipid transmembrane transporter activity"/>
    <property type="evidence" value="ECO:0007669"/>
    <property type="project" value="TreeGrafter"/>
</dbReference>
<protein>
    <recommendedName>
        <fullName evidence="8">ABC transmembrane type-1 domain-containing protein</fullName>
    </recommendedName>
</protein>
<dbReference type="InterPro" id="IPR039421">
    <property type="entry name" value="Type_1_exporter"/>
</dbReference>
<dbReference type="SUPFAM" id="SSF52540">
    <property type="entry name" value="P-loop containing nucleoside triphosphate hydrolases"/>
    <property type="match status" value="1"/>
</dbReference>
<comment type="subcellular location">
    <subcellularLocation>
        <location evidence="1">Membrane</location>
        <topology evidence="1">Multi-pass membrane protein</topology>
    </subcellularLocation>
</comment>
<dbReference type="GO" id="GO:0015937">
    <property type="term" value="P:coenzyme A biosynthetic process"/>
    <property type="evidence" value="ECO:0007669"/>
    <property type="project" value="InterPro"/>
</dbReference>
<gene>
    <name evidence="9" type="ORF">METZ01_LOCUS407352</name>
</gene>
<dbReference type="EMBL" id="UINC01157483">
    <property type="protein sequence ID" value="SVD54498.1"/>
    <property type="molecule type" value="Genomic_DNA"/>
</dbReference>
<dbReference type="Pfam" id="PF00664">
    <property type="entry name" value="ABC_membrane"/>
    <property type="match status" value="1"/>
</dbReference>
<reference evidence="9" key="1">
    <citation type="submission" date="2018-05" db="EMBL/GenBank/DDBJ databases">
        <authorList>
            <person name="Lanie J.A."/>
            <person name="Ng W.-L."/>
            <person name="Kazmierczak K.M."/>
            <person name="Andrzejewski T.M."/>
            <person name="Davidsen T.M."/>
            <person name="Wayne K.J."/>
            <person name="Tettelin H."/>
            <person name="Glass J.I."/>
            <person name="Rusch D."/>
            <person name="Podicherti R."/>
            <person name="Tsui H.-C.T."/>
            <person name="Winkler M.E."/>
        </authorList>
    </citation>
    <scope>NUCLEOTIDE SEQUENCE</scope>
</reference>
<accession>A0A382W8Q3</accession>
<dbReference type="InterPro" id="IPR036640">
    <property type="entry name" value="ABC1_TM_sf"/>
</dbReference>
<organism evidence="9">
    <name type="scientific">marine metagenome</name>
    <dbReference type="NCBI Taxonomy" id="408172"/>
    <lineage>
        <taxon>unclassified sequences</taxon>
        <taxon>metagenomes</taxon>
        <taxon>ecological metagenomes</taxon>
    </lineage>
</organism>
<feature type="non-terminal residue" evidence="9">
    <location>
        <position position="1"/>
    </location>
</feature>
<evidence type="ECO:0000256" key="2">
    <source>
        <dbReference type="ARBA" id="ARBA00022692"/>
    </source>
</evidence>
<dbReference type="PROSITE" id="PS51219">
    <property type="entry name" value="DPCK"/>
    <property type="match status" value="1"/>
</dbReference>
<evidence type="ECO:0000256" key="3">
    <source>
        <dbReference type="ARBA" id="ARBA00022741"/>
    </source>
</evidence>
<evidence type="ECO:0000256" key="1">
    <source>
        <dbReference type="ARBA" id="ARBA00004141"/>
    </source>
</evidence>
<evidence type="ECO:0000259" key="8">
    <source>
        <dbReference type="PROSITE" id="PS50929"/>
    </source>
</evidence>
<keyword evidence="6 7" id="KW-0472">Membrane</keyword>
<name>A0A382W8Q3_9ZZZZ</name>